<evidence type="ECO:0000259" key="3">
    <source>
        <dbReference type="Pfam" id="PF19040"/>
    </source>
</evidence>
<evidence type="ECO:0000313" key="5">
    <source>
        <dbReference type="Proteomes" id="UP000021816"/>
    </source>
</evidence>
<keyword evidence="4" id="KW-0012">Acyltransferase</keyword>
<dbReference type="GO" id="GO:0009103">
    <property type="term" value="P:lipopolysaccharide biosynthetic process"/>
    <property type="evidence" value="ECO:0007669"/>
    <property type="project" value="TreeGrafter"/>
</dbReference>
<keyword evidence="1" id="KW-0812">Transmembrane</keyword>
<feature type="transmembrane region" description="Helical" evidence="1">
    <location>
        <begin position="101"/>
        <end position="121"/>
    </location>
</feature>
<dbReference type="InterPro" id="IPR002656">
    <property type="entry name" value="Acyl_transf_3_dom"/>
</dbReference>
<dbReference type="AlphaFoldDB" id="A0A011Q280"/>
<dbReference type="EC" id="2.3.1.-" evidence="4"/>
<feature type="transmembrane region" description="Helical" evidence="1">
    <location>
        <begin position="128"/>
        <end position="151"/>
    </location>
</feature>
<dbReference type="Pfam" id="PF01757">
    <property type="entry name" value="Acyl_transf_3"/>
    <property type="match status" value="1"/>
</dbReference>
<feature type="transmembrane region" description="Helical" evidence="1">
    <location>
        <begin position="163"/>
        <end position="183"/>
    </location>
</feature>
<feature type="transmembrane region" description="Helical" evidence="1">
    <location>
        <begin position="38"/>
        <end position="54"/>
    </location>
</feature>
<feature type="transmembrane region" description="Helical" evidence="1">
    <location>
        <begin position="370"/>
        <end position="391"/>
    </location>
</feature>
<dbReference type="PANTHER" id="PTHR23028">
    <property type="entry name" value="ACETYLTRANSFERASE"/>
    <property type="match status" value="1"/>
</dbReference>
<feature type="transmembrane region" description="Helical" evidence="1">
    <location>
        <begin position="305"/>
        <end position="329"/>
    </location>
</feature>
<dbReference type="Pfam" id="PF19040">
    <property type="entry name" value="SGNH"/>
    <property type="match status" value="1"/>
</dbReference>
<evidence type="ECO:0000259" key="2">
    <source>
        <dbReference type="Pfam" id="PF01757"/>
    </source>
</evidence>
<dbReference type="STRING" id="1454003.AW10_00083"/>
<dbReference type="PATRIC" id="fig|1454003.3.peg.89"/>
<proteinExistence type="predicted"/>
<feature type="domain" description="Acyltransferase 3" evidence="2">
    <location>
        <begin position="35"/>
        <end position="355"/>
    </location>
</feature>
<accession>A0A011Q280</accession>
<reference evidence="4 5" key="1">
    <citation type="submission" date="2014-02" db="EMBL/GenBank/DDBJ databases">
        <title>Expanding our view of genomic diversity in Candidatus Accumulibacter clades.</title>
        <authorList>
            <person name="Skennerton C.T."/>
            <person name="Barr J.J."/>
            <person name="Slater F.R."/>
            <person name="Bond P.L."/>
            <person name="Tyson G.W."/>
        </authorList>
    </citation>
    <scope>NUCLEOTIDE SEQUENCE [LARGE SCALE GENOMIC DNA]</scope>
    <source>
        <strain evidence="5">BA-92</strain>
    </source>
</reference>
<keyword evidence="1" id="KW-1133">Transmembrane helix</keyword>
<dbReference type="Proteomes" id="UP000021816">
    <property type="component" value="Unassembled WGS sequence"/>
</dbReference>
<evidence type="ECO:0000313" key="4">
    <source>
        <dbReference type="EMBL" id="EXI83347.1"/>
    </source>
</evidence>
<dbReference type="InterPro" id="IPR043968">
    <property type="entry name" value="SGNH"/>
</dbReference>
<feature type="transmembrane region" description="Helical" evidence="1">
    <location>
        <begin position="341"/>
        <end position="358"/>
    </location>
</feature>
<sequence>MRDPAASSPAHAPEAVRTLAATPARSLAHPAYRSDIDGLRALGVLLVLVFHAFPRTLPGGFIGVDIFFVVSGYLISTIVFGNLENDSFSLGEFYARRVRRIFPALAIVLATGLLLGWFLLFVDELQQLGLHVAAGAGFVSNLLLWSEAGYFDSDATAKPFLHLWSLGIEEQFYIFWPLLMVLVWKRKYNFLAITLVIAIASFAANVLTIQSDPVAAFYSPWSRFWQLMAGGILAYLALHSPNRLRINANWQAAVGLVMIALALGLLNKKAAFPGWWALLPTIGTCLIIAAGSSASVNRKFLSSRLMVGIGLISYPLYLWHWLLLSFAWIAHGKTPPAGVRWALVIASFLLAYLSYRFVEKRIRAAGRRMAMALVGAMLALAGLGLLAYSGLISPRNNSQDIGAILEALHDRNYSEGLAKTNFAGAEVSSITAAERTVLFIGDSHLEQYAPRVVQLLKSNPEKYSSALFLTDPGCAPVPGSAQTNPHHRQRCKVFRGQLAELVLRPEIDAVFIAAAWNLYFLQSSPQASEKLDLDFELKNLQRFIASIVPHKPVYVLLDNPRGWQFEPRHFFAGSRLTGVAVKPFQKQVTLDKDQDALRLRLAGAVLATGAQLIDPVEYLCVNKQCPVVTADGKPIYSDDNHYRPFYVRENATFIDVALEK</sequence>
<keyword evidence="1" id="KW-0472">Membrane</keyword>
<evidence type="ECO:0000256" key="1">
    <source>
        <dbReference type="SAM" id="Phobius"/>
    </source>
</evidence>
<dbReference type="GO" id="GO:0016020">
    <property type="term" value="C:membrane"/>
    <property type="evidence" value="ECO:0007669"/>
    <property type="project" value="TreeGrafter"/>
</dbReference>
<dbReference type="GO" id="GO:0016747">
    <property type="term" value="F:acyltransferase activity, transferring groups other than amino-acyl groups"/>
    <property type="evidence" value="ECO:0007669"/>
    <property type="project" value="InterPro"/>
</dbReference>
<feature type="transmembrane region" description="Helical" evidence="1">
    <location>
        <begin position="61"/>
        <end position="81"/>
    </location>
</feature>
<protein>
    <submittedName>
        <fullName evidence="4">O-acetyltransferase OatA</fullName>
        <ecNumber evidence="4">2.3.1.-</ecNumber>
    </submittedName>
</protein>
<name>A0A011Q280_9PROT</name>
<organism evidence="4 5">
    <name type="scientific">Candidatus Accumulibacter appositus</name>
    <dbReference type="NCBI Taxonomy" id="1454003"/>
    <lineage>
        <taxon>Bacteria</taxon>
        <taxon>Pseudomonadati</taxon>
        <taxon>Pseudomonadota</taxon>
        <taxon>Betaproteobacteria</taxon>
        <taxon>Candidatus Accumulibacter</taxon>
    </lineage>
</organism>
<feature type="transmembrane region" description="Helical" evidence="1">
    <location>
        <begin position="221"/>
        <end position="238"/>
    </location>
</feature>
<comment type="caution">
    <text evidence="4">The sequence shown here is derived from an EMBL/GenBank/DDBJ whole genome shotgun (WGS) entry which is preliminary data.</text>
</comment>
<feature type="transmembrane region" description="Helical" evidence="1">
    <location>
        <begin position="273"/>
        <end position="293"/>
    </location>
</feature>
<dbReference type="EMBL" id="JEMX01000002">
    <property type="protein sequence ID" value="EXI83347.1"/>
    <property type="molecule type" value="Genomic_DNA"/>
</dbReference>
<keyword evidence="4" id="KW-0808">Transferase</keyword>
<dbReference type="InterPro" id="IPR050879">
    <property type="entry name" value="Acyltransferase_3"/>
</dbReference>
<feature type="transmembrane region" description="Helical" evidence="1">
    <location>
        <begin position="250"/>
        <end position="267"/>
    </location>
</feature>
<gene>
    <name evidence="4" type="primary">oatA_1</name>
    <name evidence="4" type="ORF">AW10_00083</name>
</gene>
<feature type="domain" description="SGNH" evidence="3">
    <location>
        <begin position="433"/>
        <end position="645"/>
    </location>
</feature>
<dbReference type="PANTHER" id="PTHR23028:SF53">
    <property type="entry name" value="ACYL_TRANSF_3 DOMAIN-CONTAINING PROTEIN"/>
    <property type="match status" value="1"/>
</dbReference>
<feature type="transmembrane region" description="Helical" evidence="1">
    <location>
        <begin position="190"/>
        <end position="209"/>
    </location>
</feature>